<evidence type="ECO:0000313" key="9">
    <source>
        <dbReference type="Proteomes" id="UP000316714"/>
    </source>
</evidence>
<dbReference type="PANTHER" id="PTHR35007">
    <property type="entry name" value="INTEGRAL MEMBRANE PROTEIN-RELATED"/>
    <property type="match status" value="1"/>
</dbReference>
<dbReference type="Proteomes" id="UP000316714">
    <property type="component" value="Unassembled WGS sequence"/>
</dbReference>
<accession>A0A5C5V0P9</accession>
<reference evidence="8 9" key="1">
    <citation type="submission" date="2019-02" db="EMBL/GenBank/DDBJ databases">
        <title>Deep-cultivation of Planctomycetes and their phenomic and genomic characterization uncovers novel biology.</title>
        <authorList>
            <person name="Wiegand S."/>
            <person name="Jogler M."/>
            <person name="Boedeker C."/>
            <person name="Pinto D."/>
            <person name="Vollmers J."/>
            <person name="Rivas-Marin E."/>
            <person name="Kohn T."/>
            <person name="Peeters S.H."/>
            <person name="Heuer A."/>
            <person name="Rast P."/>
            <person name="Oberbeckmann S."/>
            <person name="Bunk B."/>
            <person name="Jeske O."/>
            <person name="Meyerdierks A."/>
            <person name="Storesund J.E."/>
            <person name="Kallscheuer N."/>
            <person name="Luecker S."/>
            <person name="Lage O.M."/>
            <person name="Pohl T."/>
            <person name="Merkel B.J."/>
            <person name="Hornburger P."/>
            <person name="Mueller R.-W."/>
            <person name="Bruemmer F."/>
            <person name="Labrenz M."/>
            <person name="Spormann A.M."/>
            <person name="Op Den Camp H."/>
            <person name="Overmann J."/>
            <person name="Amann R."/>
            <person name="Jetten M.S.M."/>
            <person name="Mascher T."/>
            <person name="Medema M.H."/>
            <person name="Devos D.P."/>
            <person name="Kaster A.-K."/>
            <person name="Ovreas L."/>
            <person name="Rohde M."/>
            <person name="Galperin M.Y."/>
            <person name="Jogler C."/>
        </authorList>
    </citation>
    <scope>NUCLEOTIDE SEQUENCE [LARGE SCALE GENOMIC DNA]</scope>
    <source>
        <strain evidence="8 9">KOR34</strain>
    </source>
</reference>
<dbReference type="EMBL" id="SIHJ01000004">
    <property type="protein sequence ID" value="TWT31322.1"/>
    <property type="molecule type" value="Genomic_DNA"/>
</dbReference>
<organism evidence="8 9">
    <name type="scientific">Posidoniimonas corsicana</name>
    <dbReference type="NCBI Taxonomy" id="1938618"/>
    <lineage>
        <taxon>Bacteria</taxon>
        <taxon>Pseudomonadati</taxon>
        <taxon>Planctomycetota</taxon>
        <taxon>Planctomycetia</taxon>
        <taxon>Pirellulales</taxon>
        <taxon>Lacipirellulaceae</taxon>
        <taxon>Posidoniimonas</taxon>
    </lineage>
</organism>
<name>A0A5C5V0P9_9BACT</name>
<keyword evidence="4 6" id="KW-1133">Transmembrane helix</keyword>
<dbReference type="RefSeq" id="WP_146568498.1">
    <property type="nucleotide sequence ID" value="NZ_SIHJ01000004.1"/>
</dbReference>
<dbReference type="InterPro" id="IPR042094">
    <property type="entry name" value="T2SS_GspF_sf"/>
</dbReference>
<evidence type="ECO:0000256" key="2">
    <source>
        <dbReference type="ARBA" id="ARBA00022475"/>
    </source>
</evidence>
<keyword evidence="9" id="KW-1185">Reference proteome</keyword>
<evidence type="ECO:0000259" key="7">
    <source>
        <dbReference type="Pfam" id="PF00482"/>
    </source>
</evidence>
<feature type="transmembrane region" description="Helical" evidence="6">
    <location>
        <begin position="261"/>
        <end position="279"/>
    </location>
</feature>
<dbReference type="AlphaFoldDB" id="A0A5C5V0P9"/>
<keyword evidence="5 6" id="KW-0472">Membrane</keyword>
<comment type="subcellular location">
    <subcellularLocation>
        <location evidence="1">Cell membrane</location>
        <topology evidence="1">Multi-pass membrane protein</topology>
    </subcellularLocation>
</comment>
<evidence type="ECO:0000256" key="3">
    <source>
        <dbReference type="ARBA" id="ARBA00022692"/>
    </source>
</evidence>
<evidence type="ECO:0000256" key="4">
    <source>
        <dbReference type="ARBA" id="ARBA00022989"/>
    </source>
</evidence>
<feature type="domain" description="Type II secretion system protein GspF" evidence="7">
    <location>
        <begin position="152"/>
        <end position="276"/>
    </location>
</feature>
<feature type="transmembrane region" description="Helical" evidence="6">
    <location>
        <begin position="116"/>
        <end position="133"/>
    </location>
</feature>
<keyword evidence="3 6" id="KW-0812">Transmembrane</keyword>
<evidence type="ECO:0000256" key="6">
    <source>
        <dbReference type="SAM" id="Phobius"/>
    </source>
</evidence>
<evidence type="ECO:0000256" key="1">
    <source>
        <dbReference type="ARBA" id="ARBA00004651"/>
    </source>
</evidence>
<feature type="transmembrane region" description="Helical" evidence="6">
    <location>
        <begin position="87"/>
        <end position="110"/>
    </location>
</feature>
<feature type="transmembrane region" description="Helical" evidence="6">
    <location>
        <begin position="6"/>
        <end position="29"/>
    </location>
</feature>
<evidence type="ECO:0000313" key="8">
    <source>
        <dbReference type="EMBL" id="TWT31322.1"/>
    </source>
</evidence>
<dbReference type="GO" id="GO:0005886">
    <property type="term" value="C:plasma membrane"/>
    <property type="evidence" value="ECO:0007669"/>
    <property type="project" value="UniProtKB-SubCell"/>
</dbReference>
<comment type="caution">
    <text evidence="8">The sequence shown here is derived from an EMBL/GenBank/DDBJ whole genome shotgun (WGS) entry which is preliminary data.</text>
</comment>
<sequence length="315" mass="33794">MTDNAVLIAVFAAVSLLSGAVGLAVYHWAFRYRDLVNARLHELARDDADAASVSLFKESGQRGASMLTADSLRATLQRLIDQSGLRWTVGTLAWATAAAAAAGAAVALSAGVGNTAAGVAAACCSAAPIALLYSRRHSRTKRLTKQLPEAFQLISRTVRAGQTVPAALKLLSEEFKPPLSEEFALCYEQQNLGMSKESALRKLADRTGILELKLFVVAVFVQSKSGGDLMTLLDNLALMVQKRLRLKDRVRALTGEGRMQANVLLLLPLAAMAAILVLAPEYAASIMARPWLLLATAGAQLAGVFWIRRIVNFDY</sequence>
<dbReference type="Gene3D" id="1.20.81.30">
    <property type="entry name" value="Type II secretion system (T2SS), domain F"/>
    <property type="match status" value="1"/>
</dbReference>
<feature type="transmembrane region" description="Helical" evidence="6">
    <location>
        <begin position="291"/>
        <end position="311"/>
    </location>
</feature>
<dbReference type="InterPro" id="IPR018076">
    <property type="entry name" value="T2SS_GspF_dom"/>
</dbReference>
<keyword evidence="2" id="KW-1003">Cell membrane</keyword>
<protein>
    <submittedName>
        <fullName evidence="8">Bacterial type II secretion system protein F domain protein</fullName>
    </submittedName>
</protein>
<dbReference type="OrthoDB" id="9803381at2"/>
<proteinExistence type="predicted"/>
<dbReference type="Pfam" id="PF00482">
    <property type="entry name" value="T2SSF"/>
    <property type="match status" value="1"/>
</dbReference>
<evidence type="ECO:0000256" key="5">
    <source>
        <dbReference type="ARBA" id="ARBA00023136"/>
    </source>
</evidence>
<gene>
    <name evidence="8" type="ORF">KOR34_46980</name>
</gene>
<dbReference type="PANTHER" id="PTHR35007:SF1">
    <property type="entry name" value="PILUS ASSEMBLY PROTEIN"/>
    <property type="match status" value="1"/>
</dbReference>